<name>A0A232F6P3_9HYME</name>
<protein>
    <submittedName>
        <fullName evidence="1">Uncharacterized protein</fullName>
    </submittedName>
</protein>
<sequence length="194" mass="21921">MTPASVKFVLKLLVYSPEYRLLRIWLVKALTIPLVLGVLPSQYTVDLASELQDRMSRSCNVMIYNVPVDDTPDLVKVRQCLVRISNLNLRNLTVKRFDKPSARSTIPAVPVRFDGSQFEAQRVINNRKLSDGVEVAADRTQYERQLFKRLRAEANAHNSANLNSQKTVRYIHGTPTLVDVTKSSRGHNSGNSKN</sequence>
<dbReference type="Proteomes" id="UP000215335">
    <property type="component" value="Unassembled WGS sequence"/>
</dbReference>
<gene>
    <name evidence="1" type="ORF">TSAR_007758</name>
</gene>
<accession>A0A232F6P3</accession>
<dbReference type="EMBL" id="NNAY01000824">
    <property type="protein sequence ID" value="OXU26315.1"/>
    <property type="molecule type" value="Genomic_DNA"/>
</dbReference>
<comment type="caution">
    <text evidence="1">The sequence shown here is derived from an EMBL/GenBank/DDBJ whole genome shotgun (WGS) entry which is preliminary data.</text>
</comment>
<keyword evidence="2" id="KW-1185">Reference proteome</keyword>
<organism evidence="1 2">
    <name type="scientific">Trichomalopsis sarcophagae</name>
    <dbReference type="NCBI Taxonomy" id="543379"/>
    <lineage>
        <taxon>Eukaryota</taxon>
        <taxon>Metazoa</taxon>
        <taxon>Ecdysozoa</taxon>
        <taxon>Arthropoda</taxon>
        <taxon>Hexapoda</taxon>
        <taxon>Insecta</taxon>
        <taxon>Pterygota</taxon>
        <taxon>Neoptera</taxon>
        <taxon>Endopterygota</taxon>
        <taxon>Hymenoptera</taxon>
        <taxon>Apocrita</taxon>
        <taxon>Proctotrupomorpha</taxon>
        <taxon>Chalcidoidea</taxon>
        <taxon>Pteromalidae</taxon>
        <taxon>Pteromalinae</taxon>
        <taxon>Trichomalopsis</taxon>
    </lineage>
</organism>
<proteinExistence type="predicted"/>
<evidence type="ECO:0000313" key="1">
    <source>
        <dbReference type="EMBL" id="OXU26315.1"/>
    </source>
</evidence>
<evidence type="ECO:0000313" key="2">
    <source>
        <dbReference type="Proteomes" id="UP000215335"/>
    </source>
</evidence>
<dbReference type="AlphaFoldDB" id="A0A232F6P3"/>
<reference evidence="1 2" key="1">
    <citation type="journal article" date="2017" name="Curr. Biol.">
        <title>The Evolution of Venom by Co-option of Single-Copy Genes.</title>
        <authorList>
            <person name="Martinson E.O."/>
            <person name="Mrinalini"/>
            <person name="Kelkar Y.D."/>
            <person name="Chang C.H."/>
            <person name="Werren J.H."/>
        </authorList>
    </citation>
    <scope>NUCLEOTIDE SEQUENCE [LARGE SCALE GENOMIC DNA]</scope>
    <source>
        <strain evidence="1 2">Alberta</strain>
        <tissue evidence="1">Whole body</tissue>
    </source>
</reference>